<gene>
    <name evidence="6" type="ORF">DVH24_027930</name>
</gene>
<dbReference type="PANTHER" id="PTHR48048">
    <property type="entry name" value="GLYCOSYLTRANSFERASE"/>
    <property type="match status" value="1"/>
</dbReference>
<evidence type="ECO:0000256" key="4">
    <source>
        <dbReference type="ARBA" id="ARBA00079378"/>
    </source>
</evidence>
<proteinExistence type="inferred from homology"/>
<dbReference type="PROSITE" id="PS00375">
    <property type="entry name" value="UDPGT"/>
    <property type="match status" value="2"/>
</dbReference>
<keyword evidence="7" id="KW-1185">Reference proteome</keyword>
<dbReference type="FunFam" id="3.40.50.2000:FF:000056">
    <property type="entry name" value="Glycosyltransferase"/>
    <property type="match status" value="2"/>
</dbReference>
<dbReference type="Gene3D" id="3.40.50.2000">
    <property type="entry name" value="Glycogen Phosphorylase B"/>
    <property type="match status" value="4"/>
</dbReference>
<dbReference type="PANTHER" id="PTHR48048:SF45">
    <property type="entry name" value="GLYCOSYLTRANSFERASE"/>
    <property type="match status" value="1"/>
</dbReference>
<dbReference type="AlphaFoldDB" id="A0A498HFE8"/>
<dbReference type="CDD" id="cd03784">
    <property type="entry name" value="GT1_Gtf-like"/>
    <property type="match status" value="2"/>
</dbReference>
<keyword evidence="2" id="KW-0328">Glycosyltransferase</keyword>
<dbReference type="InterPro" id="IPR050481">
    <property type="entry name" value="UDP-glycosyltransf_plant"/>
</dbReference>
<accession>A0A498HFE8</accession>
<reference evidence="6 7" key="1">
    <citation type="submission" date="2018-10" db="EMBL/GenBank/DDBJ databases">
        <title>A high-quality apple genome assembly.</title>
        <authorList>
            <person name="Hu J."/>
        </authorList>
    </citation>
    <scope>NUCLEOTIDE SEQUENCE [LARGE SCALE GENOMIC DNA]</scope>
    <source>
        <strain evidence="7">cv. HFTH1</strain>
        <tissue evidence="6">Young leaf</tissue>
    </source>
</reference>
<dbReference type="GO" id="GO:0035251">
    <property type="term" value="F:UDP-glucosyltransferase activity"/>
    <property type="evidence" value="ECO:0007669"/>
    <property type="project" value="InterPro"/>
</dbReference>
<dbReference type="Proteomes" id="UP000290289">
    <property type="component" value="Chromosome 17"/>
</dbReference>
<dbReference type="FunFam" id="3.40.50.2000:FF:000080">
    <property type="entry name" value="Glycosyltransferase"/>
    <property type="match status" value="2"/>
</dbReference>
<evidence type="ECO:0000256" key="5">
    <source>
        <dbReference type="ARBA" id="ARBA00080449"/>
    </source>
</evidence>
<dbReference type="EMBL" id="RDQH01000343">
    <property type="protein sequence ID" value="RXH67783.1"/>
    <property type="molecule type" value="Genomic_DNA"/>
</dbReference>
<organism evidence="6 7">
    <name type="scientific">Malus domestica</name>
    <name type="common">Apple</name>
    <name type="synonym">Pyrus malus</name>
    <dbReference type="NCBI Taxonomy" id="3750"/>
    <lineage>
        <taxon>Eukaryota</taxon>
        <taxon>Viridiplantae</taxon>
        <taxon>Streptophyta</taxon>
        <taxon>Embryophyta</taxon>
        <taxon>Tracheophyta</taxon>
        <taxon>Spermatophyta</taxon>
        <taxon>Magnoliopsida</taxon>
        <taxon>eudicotyledons</taxon>
        <taxon>Gunneridae</taxon>
        <taxon>Pentapetalae</taxon>
        <taxon>rosids</taxon>
        <taxon>fabids</taxon>
        <taxon>Rosales</taxon>
        <taxon>Rosaceae</taxon>
        <taxon>Amygdaloideae</taxon>
        <taxon>Maleae</taxon>
        <taxon>Malus</taxon>
    </lineage>
</organism>
<evidence type="ECO:0000313" key="7">
    <source>
        <dbReference type="Proteomes" id="UP000290289"/>
    </source>
</evidence>
<evidence type="ECO:0000313" key="6">
    <source>
        <dbReference type="EMBL" id="RXH67783.1"/>
    </source>
</evidence>
<dbReference type="SUPFAM" id="SSF53756">
    <property type="entry name" value="UDP-Glycosyltransferase/glycogen phosphorylase"/>
    <property type="match status" value="2"/>
</dbReference>
<evidence type="ECO:0000256" key="1">
    <source>
        <dbReference type="ARBA" id="ARBA00009995"/>
    </source>
</evidence>
<dbReference type="InterPro" id="IPR002213">
    <property type="entry name" value="UDP_glucos_trans"/>
</dbReference>
<dbReference type="InterPro" id="IPR035595">
    <property type="entry name" value="UDP_glycos_trans_CS"/>
</dbReference>
<keyword evidence="3" id="KW-0808">Transferase</keyword>
<evidence type="ECO:0000256" key="2">
    <source>
        <dbReference type="ARBA" id="ARBA00022676"/>
    </source>
</evidence>
<comment type="caution">
    <text evidence="6">The sequence shown here is derived from an EMBL/GenBank/DDBJ whole genome shotgun (WGS) entry which is preliminary data.</text>
</comment>
<evidence type="ECO:0000256" key="3">
    <source>
        <dbReference type="ARBA" id="ARBA00022679"/>
    </source>
</evidence>
<dbReference type="Pfam" id="PF00201">
    <property type="entry name" value="UDPGT"/>
    <property type="match status" value="2"/>
</dbReference>
<protein>
    <recommendedName>
        <fullName evidence="4">UDP-glucose:chalcone 2'-O-glucosyltransferase</fullName>
    </recommendedName>
    <alternativeName>
        <fullName evidence="5">UDP-glucose:flavonol 2'-O-glucosyltransferase</fullName>
    </alternativeName>
</protein>
<comment type="similarity">
    <text evidence="1">Belongs to the UDP-glycosyltransferase family.</text>
</comment>
<name>A0A498HFE8_MALDO</name>
<sequence length="929" mass="102783">MKKPAELVFIPAPGIGHIISTVEIAKQLVARDDQLFITILIMKLPFDKLFTNTDSSISHRINFINLPETVVDIPLVFLSFVNPFVESHKIHVKEAVTKLLTDQSAQSESKNPRVLAGFVIDMFCTSMIDVANEFGVPSFLFYTSSAAMLGLWLHLASLRNEHDKDIYELINSSTEFVIPSFVNPVPTKVFPSELSDKEGVAIFLDFGTRFRETKGILVNTFSELEAHAIHSLSDGKTPPVYPVGPLLNLKSDDTRVAPDKAREKSDILDWLDDQPPLSVLFLCFGSMGSFCEAQVKEIACALEHSGLRFLWSLRQPPPKGTLTLPSDYADPKAVLPEGFLDRTATTGKVLGWAPQVAILSHPAVGGFVSHCGWNSALESIWHGVPIATWPMYAEQQSNAFELLELGLAVEIKMDFKTESEVVVSAEEIERGIKEVMELDSDTRKRVKVTSEKGKKALEFGELVFVPAPGIGHIISTVEIAKQLVAQDDQLFITILIMKLPFDKLFTNTDSSISHRINFINLPETLVDIPLVFPFFVNPFVESHKIHVKEAVTKLLTDQSAQSESKNPRALAGFVIDMFCTSMIDVANEFGVPSFLFYTSSAAMLGLWLHLASLRNEHDKDIYELINSSTELVIPSFVNPVPTKVFPSELSDKEGAAIFLDFGTRFRETKGILVNTFSELEAHAIHSLSDGKTPPVYPVGPLLNLKSDDTRVAPDKAREKSDILDWLDDQPPLSVLFLCFGSMGSFCEAQVKEIACALEHSGLRFLWSLRKPPPKGTLTLPSDYADPKAVLPEGFLDRTATTGKVLGWAPQVAILSHPAVGGFVSHCGWNSALESIWHGVPIATWPMYAEQQSNAFELLELGLAVEIKMDYKTESEVVVSAEEIERGIKEVMELDSDTRKRVKETSEKGKKALEFGGSSYTSLGRFIDQI</sequence>